<feature type="transmembrane region" description="Helical" evidence="2">
    <location>
        <begin position="7"/>
        <end position="30"/>
    </location>
</feature>
<organism evidence="4 5">
    <name type="scientific">Candidatus Amesbacteria bacterium GW2011_GWA2_47_11</name>
    <dbReference type="NCBI Taxonomy" id="1618357"/>
    <lineage>
        <taxon>Bacteria</taxon>
        <taxon>Candidatus Amesiibacteriota</taxon>
    </lineage>
</organism>
<dbReference type="Proteomes" id="UP000034607">
    <property type="component" value="Unassembled WGS sequence"/>
</dbReference>
<keyword evidence="2" id="KW-1133">Transmembrane helix</keyword>
<feature type="domain" description="PEGA" evidence="3">
    <location>
        <begin position="47"/>
        <end position="110"/>
    </location>
</feature>
<dbReference type="InterPro" id="IPR011659">
    <property type="entry name" value="WD40"/>
</dbReference>
<accession>A0A0G1TQ10</accession>
<evidence type="ECO:0000313" key="4">
    <source>
        <dbReference type="EMBL" id="KKU56218.1"/>
    </source>
</evidence>
<dbReference type="Pfam" id="PF08308">
    <property type="entry name" value="PEGA"/>
    <property type="match status" value="1"/>
</dbReference>
<sequence length="416" mass="45344">MPSDSKFRIILFLSGLIFVPVVTVLVIYFARGYRPDFTTGQIQPTGLLVAHSYPDGAQVYLNGSLKSATNSTLNLPPGTYQVQIKKDGYHSWQKKLLVEAEVVTRATAVLFPSTPTLKAITTTGATLPALSPDGTKVAYIRTPSALSQIYTLDITESPLGLINRESKLIATLPANHELKTTNYELLWSPDSRQILIIVNPQTAYLVTPSDQQSPIQTANAAVMQNTWTQSQKVVEAEKFRTLPVPLKDLLASASARLVWSPKENRLLYTATASAILADNIIKPLLGSSTQPQERQLSPGGVYVYDLEEDRNFKIDQLPLPTPAAKSAKNTDSSSLQPENAGWSWFPTSSHLLKVEANTITIMEYDGQNPAVVYTGPLSEPTAIPYPSAKQLLILTNLQPTPAAATPSANLYAISLR</sequence>
<keyword evidence="2" id="KW-0812">Transmembrane</keyword>
<dbReference type="Gene3D" id="2.120.10.30">
    <property type="entry name" value="TolB, C-terminal domain"/>
    <property type="match status" value="1"/>
</dbReference>
<feature type="compositionally biased region" description="Polar residues" evidence="1">
    <location>
        <begin position="327"/>
        <end position="337"/>
    </location>
</feature>
<dbReference type="InterPro" id="IPR011042">
    <property type="entry name" value="6-blade_b-propeller_TolB-like"/>
</dbReference>
<comment type="caution">
    <text evidence="4">The sequence shown here is derived from an EMBL/GenBank/DDBJ whole genome shotgun (WGS) entry which is preliminary data.</text>
</comment>
<evidence type="ECO:0000256" key="1">
    <source>
        <dbReference type="SAM" id="MobiDB-lite"/>
    </source>
</evidence>
<protein>
    <recommendedName>
        <fullName evidence="3">PEGA domain-containing protein</fullName>
    </recommendedName>
</protein>
<dbReference type="SUPFAM" id="SSF82171">
    <property type="entry name" value="DPP6 N-terminal domain-like"/>
    <property type="match status" value="1"/>
</dbReference>
<gene>
    <name evidence="4" type="ORF">UX78_C0011G0025</name>
</gene>
<dbReference type="Pfam" id="PF07676">
    <property type="entry name" value="PD40"/>
    <property type="match status" value="1"/>
</dbReference>
<dbReference type="InterPro" id="IPR013229">
    <property type="entry name" value="PEGA"/>
</dbReference>
<evidence type="ECO:0000256" key="2">
    <source>
        <dbReference type="SAM" id="Phobius"/>
    </source>
</evidence>
<evidence type="ECO:0000313" key="5">
    <source>
        <dbReference type="Proteomes" id="UP000034607"/>
    </source>
</evidence>
<proteinExistence type="predicted"/>
<name>A0A0G1TQ10_9BACT</name>
<evidence type="ECO:0000259" key="3">
    <source>
        <dbReference type="Pfam" id="PF08308"/>
    </source>
</evidence>
<dbReference type="EMBL" id="LCNM01000011">
    <property type="protein sequence ID" value="KKU56218.1"/>
    <property type="molecule type" value="Genomic_DNA"/>
</dbReference>
<dbReference type="AlphaFoldDB" id="A0A0G1TQ10"/>
<feature type="region of interest" description="Disordered" evidence="1">
    <location>
        <begin position="320"/>
        <end position="339"/>
    </location>
</feature>
<reference evidence="4 5" key="1">
    <citation type="journal article" date="2015" name="Nature">
        <title>rRNA introns, odd ribosomes, and small enigmatic genomes across a large radiation of phyla.</title>
        <authorList>
            <person name="Brown C.T."/>
            <person name="Hug L.A."/>
            <person name="Thomas B.C."/>
            <person name="Sharon I."/>
            <person name="Castelle C.J."/>
            <person name="Singh A."/>
            <person name="Wilkins M.J."/>
            <person name="Williams K.H."/>
            <person name="Banfield J.F."/>
        </authorList>
    </citation>
    <scope>NUCLEOTIDE SEQUENCE [LARGE SCALE GENOMIC DNA]</scope>
</reference>
<keyword evidence="2" id="KW-0472">Membrane</keyword>